<dbReference type="EMBL" id="JBEPMC010000007">
    <property type="protein sequence ID" value="MET3581222.1"/>
    <property type="molecule type" value="Genomic_DNA"/>
</dbReference>
<keyword evidence="2" id="KW-1185">Reference proteome</keyword>
<name>A0ABV2GSW5_9HYPH</name>
<protein>
    <recommendedName>
        <fullName evidence="3">DUF2865 domain-containing protein</fullName>
    </recommendedName>
</protein>
<sequence>MLFCVRLSDGYFFPAPKSQFAKRDDLKETVDQCRYICEDAAVDLYTLEDPSRETEEMVAIETRRPYTELATAFRYRDDAKFAACDVKRYNKRVAELRARTVTPANMANAIIPLPSTKPDVAAVAEIPGLEAKAPDDTALNAEAKGVAQHQSIERLTETRPVRIVGPAFFPEN</sequence>
<comment type="caution">
    <text evidence="1">The sequence shown here is derived from an EMBL/GenBank/DDBJ whole genome shotgun (WGS) entry which is preliminary data.</text>
</comment>
<evidence type="ECO:0000313" key="2">
    <source>
        <dbReference type="Proteomes" id="UP001549204"/>
    </source>
</evidence>
<dbReference type="RefSeq" id="WP_354492891.1">
    <property type="nucleotide sequence ID" value="NZ_JBEPMC010000007.1"/>
</dbReference>
<dbReference type="Proteomes" id="UP001549204">
    <property type="component" value="Unassembled WGS sequence"/>
</dbReference>
<dbReference type="Pfam" id="PF11064">
    <property type="entry name" value="DUF2865"/>
    <property type="match status" value="1"/>
</dbReference>
<organism evidence="1 2">
    <name type="scientific">Mesorhizobium robiniae</name>
    <dbReference type="NCBI Taxonomy" id="559315"/>
    <lineage>
        <taxon>Bacteria</taxon>
        <taxon>Pseudomonadati</taxon>
        <taxon>Pseudomonadota</taxon>
        <taxon>Alphaproteobacteria</taxon>
        <taxon>Hyphomicrobiales</taxon>
        <taxon>Phyllobacteriaceae</taxon>
        <taxon>Mesorhizobium</taxon>
    </lineage>
</organism>
<dbReference type="InterPro" id="IPR021293">
    <property type="entry name" value="DUF2865"/>
</dbReference>
<evidence type="ECO:0008006" key="3">
    <source>
        <dbReference type="Google" id="ProtNLM"/>
    </source>
</evidence>
<accession>A0ABV2GSW5</accession>
<evidence type="ECO:0000313" key="1">
    <source>
        <dbReference type="EMBL" id="MET3581222.1"/>
    </source>
</evidence>
<proteinExistence type="predicted"/>
<gene>
    <name evidence="1" type="ORF">ABID19_004268</name>
</gene>
<reference evidence="1 2" key="1">
    <citation type="submission" date="2024-06" db="EMBL/GenBank/DDBJ databases">
        <title>Genomic Encyclopedia of Type Strains, Phase IV (KMG-IV): sequencing the most valuable type-strain genomes for metagenomic binning, comparative biology and taxonomic classification.</title>
        <authorList>
            <person name="Goeker M."/>
        </authorList>
    </citation>
    <scope>NUCLEOTIDE SEQUENCE [LARGE SCALE GENOMIC DNA]</scope>
    <source>
        <strain evidence="1 2">DSM 100022</strain>
    </source>
</reference>